<accession>A0AAD1U780</accession>
<dbReference type="AlphaFoldDB" id="A0AAD1U780"/>
<proteinExistence type="predicted"/>
<dbReference type="EMBL" id="CAMPGE010004502">
    <property type="protein sequence ID" value="CAI2363351.1"/>
    <property type="molecule type" value="Genomic_DNA"/>
</dbReference>
<organism evidence="2 3">
    <name type="scientific">Euplotes crassus</name>
    <dbReference type="NCBI Taxonomy" id="5936"/>
    <lineage>
        <taxon>Eukaryota</taxon>
        <taxon>Sar</taxon>
        <taxon>Alveolata</taxon>
        <taxon>Ciliophora</taxon>
        <taxon>Intramacronucleata</taxon>
        <taxon>Spirotrichea</taxon>
        <taxon>Hypotrichia</taxon>
        <taxon>Euplotida</taxon>
        <taxon>Euplotidae</taxon>
        <taxon>Moneuplotes</taxon>
    </lineage>
</organism>
<evidence type="ECO:0000313" key="2">
    <source>
        <dbReference type="EMBL" id="CAI2363351.1"/>
    </source>
</evidence>
<protein>
    <submittedName>
        <fullName evidence="2">Uncharacterized protein</fullName>
    </submittedName>
</protein>
<dbReference type="PANTHER" id="PTHR31398">
    <property type="entry name" value="MEIOTIC NUCLEAR DIVISION PROTEIN 1 HOMOLOG"/>
    <property type="match status" value="1"/>
</dbReference>
<reference evidence="2" key="1">
    <citation type="submission" date="2023-07" db="EMBL/GenBank/DDBJ databases">
        <authorList>
            <consortium name="AG Swart"/>
            <person name="Singh M."/>
            <person name="Singh A."/>
            <person name="Seah K."/>
            <person name="Emmerich C."/>
        </authorList>
    </citation>
    <scope>NUCLEOTIDE SEQUENCE</scope>
    <source>
        <strain evidence="2">DP1</strain>
    </source>
</reference>
<keyword evidence="1" id="KW-1133">Transmembrane helix</keyword>
<name>A0AAD1U780_EUPCR</name>
<dbReference type="PANTHER" id="PTHR31398:SF0">
    <property type="entry name" value="MEIOTIC NUCLEAR DIVISION PROTEIN 1 HOMOLOG"/>
    <property type="match status" value="1"/>
</dbReference>
<feature type="transmembrane region" description="Helical" evidence="1">
    <location>
        <begin position="44"/>
        <end position="67"/>
    </location>
</feature>
<evidence type="ECO:0000313" key="3">
    <source>
        <dbReference type="Proteomes" id="UP001295684"/>
    </source>
</evidence>
<dbReference type="GO" id="GO:0007131">
    <property type="term" value="P:reciprocal meiotic recombination"/>
    <property type="evidence" value="ECO:0007669"/>
    <property type="project" value="TreeGrafter"/>
</dbReference>
<keyword evidence="3" id="KW-1185">Reference proteome</keyword>
<comment type="caution">
    <text evidence="2">The sequence shown here is derived from an EMBL/GenBank/DDBJ whole genome shotgun (WGS) entry which is preliminary data.</text>
</comment>
<gene>
    <name evidence="2" type="ORF">ECRASSUSDP1_LOCUS4684</name>
</gene>
<evidence type="ECO:0000256" key="1">
    <source>
        <dbReference type="SAM" id="Phobius"/>
    </source>
</evidence>
<keyword evidence="1" id="KW-0812">Transmembrane</keyword>
<dbReference type="Proteomes" id="UP001295684">
    <property type="component" value="Unassembled WGS sequence"/>
</dbReference>
<feature type="transmembrane region" description="Helical" evidence="1">
    <location>
        <begin position="329"/>
        <end position="358"/>
    </location>
</feature>
<dbReference type="GO" id="GO:0005634">
    <property type="term" value="C:nucleus"/>
    <property type="evidence" value="ECO:0007669"/>
    <property type="project" value="TreeGrafter"/>
</dbReference>
<keyword evidence="1" id="KW-0472">Membrane</keyword>
<sequence length="411" mass="46906">MVKKILKTVGNTTLKFCIGRIRGLDMYPKTINFTYKGNEEFKTVIGGIISLGIHIIIIMYTLSLFNIMMANKNSSKSINTSVKNLREDTEIVNLENTTFQFAFTALIDDSPIDIAAFPQYFTPEVNMYSKTKSQTFPQQTTVPFSKCGDNFKYYNQSAVKDLGIDQYYCPNSRDFKIQGNSLSNAFNLFGLDLLKCNSTTSTVGCESDANINDFIKEIEIGIFVVSSYFDFEDYDSPIKTYLDDRFFYRLLPGYTKEYYVRIQKNSIETQDNYFAYKPGGDESEIYEIQESSLFNFTIENNLSVEGATSKTLLSVQFVKDPFARSYDRGVYTILAVIGDIGGLLGVFMVAGGLVVNLFSEKLFFYSFLKKVIQVEEPIDKQERERGCIRVRDVGRVRISGRYCLVKLSRWL</sequence>